<name>A0A2R6XUQ3_MARPO</name>
<sequence>MIHFPTPAELQIPFPCARSEIYVTLIDRSHEEGSSPRSLGETSHCVTSSNPTIPTEPSKTSLAVSTSRRGRGSDRALRHVWHVSRQPDASSPHVMLSPFSLVSFHFISCHVTSFSLISFHFVRCFGSRPLFRSG</sequence>
<proteinExistence type="predicted"/>
<dbReference type="AlphaFoldDB" id="A0A2R6XUQ3"/>
<evidence type="ECO:0000313" key="3">
    <source>
        <dbReference type="Proteomes" id="UP000244005"/>
    </source>
</evidence>
<keyword evidence="3" id="KW-1185">Reference proteome</keyword>
<dbReference type="Proteomes" id="UP000244005">
    <property type="component" value="Unassembled WGS sequence"/>
</dbReference>
<evidence type="ECO:0000313" key="2">
    <source>
        <dbReference type="EMBL" id="PTQ49820.1"/>
    </source>
</evidence>
<gene>
    <name evidence="2" type="ORF">MARPO_0002s0269</name>
</gene>
<feature type="compositionally biased region" description="Polar residues" evidence="1">
    <location>
        <begin position="35"/>
        <end position="67"/>
    </location>
</feature>
<dbReference type="EMBL" id="KZ772674">
    <property type="protein sequence ID" value="PTQ49820.1"/>
    <property type="molecule type" value="Genomic_DNA"/>
</dbReference>
<organism evidence="2 3">
    <name type="scientific">Marchantia polymorpha</name>
    <name type="common">Common liverwort</name>
    <name type="synonym">Marchantia aquatica</name>
    <dbReference type="NCBI Taxonomy" id="3197"/>
    <lineage>
        <taxon>Eukaryota</taxon>
        <taxon>Viridiplantae</taxon>
        <taxon>Streptophyta</taxon>
        <taxon>Embryophyta</taxon>
        <taxon>Marchantiophyta</taxon>
        <taxon>Marchantiopsida</taxon>
        <taxon>Marchantiidae</taxon>
        <taxon>Marchantiales</taxon>
        <taxon>Marchantiaceae</taxon>
        <taxon>Marchantia</taxon>
    </lineage>
</organism>
<accession>A0A2R6XUQ3</accession>
<evidence type="ECO:0000256" key="1">
    <source>
        <dbReference type="SAM" id="MobiDB-lite"/>
    </source>
</evidence>
<reference evidence="3" key="1">
    <citation type="journal article" date="2017" name="Cell">
        <title>Insights into land plant evolution garnered from the Marchantia polymorpha genome.</title>
        <authorList>
            <person name="Bowman J.L."/>
            <person name="Kohchi T."/>
            <person name="Yamato K.T."/>
            <person name="Jenkins J."/>
            <person name="Shu S."/>
            <person name="Ishizaki K."/>
            <person name="Yamaoka S."/>
            <person name="Nishihama R."/>
            <person name="Nakamura Y."/>
            <person name="Berger F."/>
            <person name="Adam C."/>
            <person name="Aki S.S."/>
            <person name="Althoff F."/>
            <person name="Araki T."/>
            <person name="Arteaga-Vazquez M.A."/>
            <person name="Balasubrmanian S."/>
            <person name="Barry K."/>
            <person name="Bauer D."/>
            <person name="Boehm C.R."/>
            <person name="Briginshaw L."/>
            <person name="Caballero-Perez J."/>
            <person name="Catarino B."/>
            <person name="Chen F."/>
            <person name="Chiyoda S."/>
            <person name="Chovatia M."/>
            <person name="Davies K.M."/>
            <person name="Delmans M."/>
            <person name="Demura T."/>
            <person name="Dierschke T."/>
            <person name="Dolan L."/>
            <person name="Dorantes-Acosta A.E."/>
            <person name="Eklund D.M."/>
            <person name="Florent S.N."/>
            <person name="Flores-Sandoval E."/>
            <person name="Fujiyama A."/>
            <person name="Fukuzawa H."/>
            <person name="Galik B."/>
            <person name="Grimanelli D."/>
            <person name="Grimwood J."/>
            <person name="Grossniklaus U."/>
            <person name="Hamada T."/>
            <person name="Haseloff J."/>
            <person name="Hetherington A.J."/>
            <person name="Higo A."/>
            <person name="Hirakawa Y."/>
            <person name="Hundley H.N."/>
            <person name="Ikeda Y."/>
            <person name="Inoue K."/>
            <person name="Inoue S.I."/>
            <person name="Ishida S."/>
            <person name="Jia Q."/>
            <person name="Kakita M."/>
            <person name="Kanazawa T."/>
            <person name="Kawai Y."/>
            <person name="Kawashima T."/>
            <person name="Kennedy M."/>
            <person name="Kinose K."/>
            <person name="Kinoshita T."/>
            <person name="Kohara Y."/>
            <person name="Koide E."/>
            <person name="Komatsu K."/>
            <person name="Kopischke S."/>
            <person name="Kubo M."/>
            <person name="Kyozuka J."/>
            <person name="Lagercrantz U."/>
            <person name="Lin S.S."/>
            <person name="Lindquist E."/>
            <person name="Lipzen A.M."/>
            <person name="Lu C.W."/>
            <person name="De Luna E."/>
            <person name="Martienssen R.A."/>
            <person name="Minamino N."/>
            <person name="Mizutani M."/>
            <person name="Mizutani M."/>
            <person name="Mochizuki N."/>
            <person name="Monte I."/>
            <person name="Mosher R."/>
            <person name="Nagasaki H."/>
            <person name="Nakagami H."/>
            <person name="Naramoto S."/>
            <person name="Nishitani K."/>
            <person name="Ohtani M."/>
            <person name="Okamoto T."/>
            <person name="Okumura M."/>
            <person name="Phillips J."/>
            <person name="Pollak B."/>
            <person name="Reinders A."/>
            <person name="Rovekamp M."/>
            <person name="Sano R."/>
            <person name="Sawa S."/>
            <person name="Schmid M.W."/>
            <person name="Shirakawa M."/>
            <person name="Solano R."/>
            <person name="Spunde A."/>
            <person name="Suetsugu N."/>
            <person name="Sugano S."/>
            <person name="Sugiyama A."/>
            <person name="Sun R."/>
            <person name="Suzuki Y."/>
            <person name="Takenaka M."/>
            <person name="Takezawa D."/>
            <person name="Tomogane H."/>
            <person name="Tsuzuki M."/>
            <person name="Ueda T."/>
            <person name="Umeda M."/>
            <person name="Ward J.M."/>
            <person name="Watanabe Y."/>
            <person name="Yazaki K."/>
            <person name="Yokoyama R."/>
            <person name="Yoshitake Y."/>
            <person name="Yotsui I."/>
            <person name="Zachgo S."/>
            <person name="Schmutz J."/>
        </authorList>
    </citation>
    <scope>NUCLEOTIDE SEQUENCE [LARGE SCALE GENOMIC DNA]</scope>
    <source>
        <strain evidence="3">Tak-1</strain>
    </source>
</reference>
<protein>
    <submittedName>
        <fullName evidence="2">Uncharacterized protein</fullName>
    </submittedName>
</protein>
<feature type="region of interest" description="Disordered" evidence="1">
    <location>
        <begin position="31"/>
        <end position="73"/>
    </location>
</feature>